<feature type="compositionally biased region" description="Gly residues" evidence="3">
    <location>
        <begin position="375"/>
        <end position="401"/>
    </location>
</feature>
<dbReference type="Proteomes" id="UP000070394">
    <property type="component" value="Unassembled WGS sequence"/>
</dbReference>
<evidence type="ECO:0000259" key="5">
    <source>
        <dbReference type="Pfam" id="PF00188"/>
    </source>
</evidence>
<comment type="caution">
    <text evidence="6">The sequence shown here is derived from an EMBL/GenBank/DDBJ whole genome shotgun (WGS) entry which is preliminary data.</text>
</comment>
<feature type="domain" description="SCP" evidence="5">
    <location>
        <begin position="88"/>
        <end position="213"/>
    </location>
</feature>
<dbReference type="Pfam" id="PF00188">
    <property type="entry name" value="CAP"/>
    <property type="match status" value="1"/>
</dbReference>
<evidence type="ECO:0000256" key="3">
    <source>
        <dbReference type="SAM" id="MobiDB-lite"/>
    </source>
</evidence>
<dbReference type="Gene3D" id="3.40.33.10">
    <property type="entry name" value="CAP"/>
    <property type="match status" value="1"/>
</dbReference>
<dbReference type="InterPro" id="IPR035940">
    <property type="entry name" value="CAP_sf"/>
</dbReference>
<dbReference type="Pfam" id="PF01473">
    <property type="entry name" value="Choline_bind_1"/>
    <property type="match status" value="3"/>
</dbReference>
<reference evidence="7" key="1">
    <citation type="submission" date="2016-01" db="EMBL/GenBank/DDBJ databases">
        <authorList>
            <person name="Mitreva M."/>
            <person name="Pepin K.H."/>
            <person name="Mihindukulasuriya K.A."/>
            <person name="Fulton R."/>
            <person name="Fronick C."/>
            <person name="O'Laughlin M."/>
            <person name="Miner T."/>
            <person name="Herter B."/>
            <person name="Rosa B.A."/>
            <person name="Cordes M."/>
            <person name="Tomlinson C."/>
            <person name="Wollam A."/>
            <person name="Palsikar V.B."/>
            <person name="Mardis E.R."/>
            <person name="Wilson R.K."/>
        </authorList>
    </citation>
    <scope>NUCLEOTIDE SEQUENCE [LARGE SCALE GENOMIC DNA]</scope>
    <source>
        <strain evidence="7">DNF00896</strain>
    </source>
</reference>
<dbReference type="Gene3D" id="2.20.120.10">
    <property type="entry name" value="Multimodular pneumococcal cell wall endolysin, domain 3"/>
    <property type="match status" value="1"/>
</dbReference>
<name>A0A133ZMY7_9FIRM</name>
<keyword evidence="1" id="KW-0677">Repeat</keyword>
<dbReference type="InterPro" id="IPR014044">
    <property type="entry name" value="CAP_dom"/>
</dbReference>
<dbReference type="Gene3D" id="2.10.270.10">
    <property type="entry name" value="Cholin Binding"/>
    <property type="match status" value="1"/>
</dbReference>
<dbReference type="PROSITE" id="PS51170">
    <property type="entry name" value="CW"/>
    <property type="match status" value="1"/>
</dbReference>
<evidence type="ECO:0000256" key="1">
    <source>
        <dbReference type="ARBA" id="ARBA00022737"/>
    </source>
</evidence>
<evidence type="ECO:0000256" key="4">
    <source>
        <dbReference type="SAM" id="SignalP"/>
    </source>
</evidence>
<dbReference type="EMBL" id="LSDA01000099">
    <property type="protein sequence ID" value="KXB56813.1"/>
    <property type="molecule type" value="Genomic_DNA"/>
</dbReference>
<evidence type="ECO:0000313" key="7">
    <source>
        <dbReference type="Proteomes" id="UP000070394"/>
    </source>
</evidence>
<accession>A0A133ZMY7</accession>
<feature type="signal peptide" evidence="4">
    <location>
        <begin position="1"/>
        <end position="25"/>
    </location>
</feature>
<dbReference type="STRING" id="467210.HMPREF1866_01723"/>
<dbReference type="SUPFAM" id="SSF55797">
    <property type="entry name" value="PR-1-like"/>
    <property type="match status" value="1"/>
</dbReference>
<dbReference type="SUPFAM" id="SSF69360">
    <property type="entry name" value="Cell wall binding repeat"/>
    <property type="match status" value="1"/>
</dbReference>
<evidence type="ECO:0000256" key="2">
    <source>
        <dbReference type="PROSITE-ProRule" id="PRU00591"/>
    </source>
</evidence>
<dbReference type="RefSeq" id="WP_060931436.1">
    <property type="nucleotide sequence ID" value="NZ_KQ959833.1"/>
</dbReference>
<protein>
    <submittedName>
        <fullName evidence="6">Cell wall-binding repeat protein</fullName>
    </submittedName>
</protein>
<feature type="region of interest" description="Disordered" evidence="3">
    <location>
        <begin position="368"/>
        <end position="401"/>
    </location>
</feature>
<feature type="chain" id="PRO_5039518868" evidence="4">
    <location>
        <begin position="26"/>
        <end position="548"/>
    </location>
</feature>
<dbReference type="PATRIC" id="fig|467210.3.peg.1709"/>
<keyword evidence="7" id="KW-1185">Reference proteome</keyword>
<dbReference type="OrthoDB" id="1999899at2"/>
<evidence type="ECO:0000313" key="6">
    <source>
        <dbReference type="EMBL" id="KXB56813.1"/>
    </source>
</evidence>
<sequence length="548" mass="59893">MVKKLLSLAAISLAVVGLYSMDVAAYPFTVAGTPSNAKMAAQRSEEDIKAYLSSHPFDVTKPDTWKVTPDYKNNIAGELSDASRQNALNTLNVMRYVAGLNEAGYDYDTEKYAQASSTLMIGIGGITHNPERKAGVSDELYINGAYGAKHSNLGAGYDTISEAILYGWMGDGDPYNIDRVGHRRWAISPGLEKTSFGISVGPGRNNEYTSMYCIYTGTDLWNSFFGSSSSGSDVDFLTWPASKMPAEYMYGPWSISLNSDYFSANENDVKVTLTNLKTNKSYYFDKSDKSTTGEFFNINTGGYGSLHQAVIFDAKIKYNAGDRYLVKVEGLKDNHGNAYDPIEYTVDFFSLYGNKSFGKKGLIVEKDGSTSVHTGGSGKSGKSGGGGGGRSGGGSSGGGSGKSKTTFTWGFINTDNNTSQSSGGTWVKLSNGSWNYFRNGSTLPVRNNWVKDNGHWFYLNADGSLIENNWLKVNNSWFYAKAGGYISENEWLYLGNKWYYTQAGGYSAVSQWLQINGKWYCFDSSCALYVNTTTPDGYRVDANGAWIK</sequence>
<proteinExistence type="predicted"/>
<gene>
    <name evidence="6" type="ORF">HMPREF1866_01723</name>
</gene>
<keyword evidence="4" id="KW-0732">Signal</keyword>
<dbReference type="InterPro" id="IPR018337">
    <property type="entry name" value="Cell_wall/Cho-bd_repeat"/>
</dbReference>
<organism evidence="6 7">
    <name type="scientific">Lachnoanaerobaculum saburreum</name>
    <dbReference type="NCBI Taxonomy" id="467210"/>
    <lineage>
        <taxon>Bacteria</taxon>
        <taxon>Bacillati</taxon>
        <taxon>Bacillota</taxon>
        <taxon>Clostridia</taxon>
        <taxon>Lachnospirales</taxon>
        <taxon>Lachnospiraceae</taxon>
        <taxon>Lachnoanaerobaculum</taxon>
    </lineage>
</organism>
<dbReference type="AlphaFoldDB" id="A0A133ZMY7"/>
<feature type="repeat" description="Cell wall-binding" evidence="2">
    <location>
        <begin position="446"/>
        <end position="465"/>
    </location>
</feature>